<dbReference type="KEGG" id="dwd:DSCW_38430"/>
<evidence type="ECO:0000256" key="7">
    <source>
        <dbReference type="ARBA" id="ARBA00022619"/>
    </source>
</evidence>
<reference evidence="13 14" key="1">
    <citation type="submission" date="2019-11" db="EMBL/GenBank/DDBJ databases">
        <title>Comparative genomics of hydrocarbon-degrading Desulfosarcina strains.</title>
        <authorList>
            <person name="Watanabe M."/>
            <person name="Kojima H."/>
            <person name="Fukui M."/>
        </authorList>
    </citation>
    <scope>NUCLEOTIDE SEQUENCE [LARGE SCALE GENOMIC DNA]</scope>
    <source>
        <strain evidence="13 14">PP31</strain>
    </source>
</reference>
<dbReference type="GO" id="GO:0009231">
    <property type="term" value="P:riboflavin biosynthetic process"/>
    <property type="evidence" value="ECO:0007669"/>
    <property type="project" value="UniProtKB-KW"/>
</dbReference>
<dbReference type="SUPFAM" id="SSF63380">
    <property type="entry name" value="Riboflavin synthase domain-like"/>
    <property type="match status" value="2"/>
</dbReference>
<evidence type="ECO:0000256" key="5">
    <source>
        <dbReference type="ARBA" id="ARBA00012827"/>
    </source>
</evidence>
<accession>A0A5K7Z3U5</accession>
<dbReference type="AlphaFoldDB" id="A0A5K7Z3U5"/>
<comment type="subunit">
    <text evidence="4">Homotrimer.</text>
</comment>
<evidence type="ECO:0000259" key="12">
    <source>
        <dbReference type="PROSITE" id="PS51177"/>
    </source>
</evidence>
<dbReference type="EMBL" id="AP021875">
    <property type="protein sequence ID" value="BBO76426.1"/>
    <property type="molecule type" value="Genomic_DNA"/>
</dbReference>
<evidence type="ECO:0000313" key="14">
    <source>
        <dbReference type="Proteomes" id="UP000427769"/>
    </source>
</evidence>
<dbReference type="Pfam" id="PF00677">
    <property type="entry name" value="Lum_binding"/>
    <property type="match status" value="2"/>
</dbReference>
<gene>
    <name evidence="13" type="primary">ribE</name>
    <name evidence="13" type="ORF">DSCW_38430</name>
</gene>
<dbReference type="EC" id="2.5.1.9" evidence="5 10"/>
<keyword evidence="8" id="KW-0808">Transferase</keyword>
<evidence type="ECO:0000256" key="6">
    <source>
        <dbReference type="ARBA" id="ARBA00013950"/>
    </source>
</evidence>
<dbReference type="InterPro" id="IPR001783">
    <property type="entry name" value="Lumazine-bd"/>
</dbReference>
<dbReference type="Gene3D" id="2.40.30.20">
    <property type="match status" value="2"/>
</dbReference>
<keyword evidence="9" id="KW-0677">Repeat</keyword>
<dbReference type="PANTHER" id="PTHR21098:SF12">
    <property type="entry name" value="RIBOFLAVIN SYNTHASE"/>
    <property type="match status" value="1"/>
</dbReference>
<dbReference type="PIRSF" id="PIRSF000498">
    <property type="entry name" value="Riboflavin_syn_A"/>
    <property type="match status" value="1"/>
</dbReference>
<dbReference type="PANTHER" id="PTHR21098">
    <property type="entry name" value="RIBOFLAVIN SYNTHASE ALPHA CHAIN"/>
    <property type="match status" value="1"/>
</dbReference>
<dbReference type="FunFam" id="2.40.30.20:FF:000003">
    <property type="entry name" value="Riboflavin synthase, alpha subunit"/>
    <property type="match status" value="1"/>
</dbReference>
<feature type="domain" description="Lumazine-binding" evidence="12">
    <location>
        <begin position="97"/>
        <end position="193"/>
    </location>
</feature>
<organism evidence="13 14">
    <name type="scientific">Desulfosarcina widdelii</name>
    <dbReference type="NCBI Taxonomy" id="947919"/>
    <lineage>
        <taxon>Bacteria</taxon>
        <taxon>Pseudomonadati</taxon>
        <taxon>Thermodesulfobacteriota</taxon>
        <taxon>Desulfobacteria</taxon>
        <taxon>Desulfobacterales</taxon>
        <taxon>Desulfosarcinaceae</taxon>
        <taxon>Desulfosarcina</taxon>
    </lineage>
</organism>
<evidence type="ECO:0000313" key="13">
    <source>
        <dbReference type="EMBL" id="BBO76426.1"/>
    </source>
</evidence>
<evidence type="ECO:0000256" key="10">
    <source>
        <dbReference type="NCBIfam" id="TIGR00187"/>
    </source>
</evidence>
<evidence type="ECO:0000256" key="2">
    <source>
        <dbReference type="ARBA" id="ARBA00002803"/>
    </source>
</evidence>
<dbReference type="NCBIfam" id="NF006767">
    <property type="entry name" value="PRK09289.1"/>
    <property type="match status" value="1"/>
</dbReference>
<dbReference type="CDD" id="cd00402">
    <property type="entry name" value="Riboflavin_synthase_like"/>
    <property type="match status" value="1"/>
</dbReference>
<evidence type="ECO:0000256" key="11">
    <source>
        <dbReference type="PROSITE-ProRule" id="PRU00524"/>
    </source>
</evidence>
<dbReference type="InterPro" id="IPR023366">
    <property type="entry name" value="ATP_synth_asu-like_sf"/>
</dbReference>
<dbReference type="PROSITE" id="PS51177">
    <property type="entry name" value="LUMAZINE_BIND"/>
    <property type="match status" value="2"/>
</dbReference>
<dbReference type="InterPro" id="IPR026017">
    <property type="entry name" value="Lumazine-bd_dom"/>
</dbReference>
<dbReference type="RefSeq" id="WP_155305251.1">
    <property type="nucleotide sequence ID" value="NZ_AP021875.1"/>
</dbReference>
<feature type="repeat" description="Lumazine-binding" evidence="11">
    <location>
        <begin position="97"/>
        <end position="193"/>
    </location>
</feature>
<keyword evidence="7" id="KW-0686">Riboflavin biosynthesis</keyword>
<evidence type="ECO:0000256" key="9">
    <source>
        <dbReference type="ARBA" id="ARBA00022737"/>
    </source>
</evidence>
<evidence type="ECO:0000256" key="3">
    <source>
        <dbReference type="ARBA" id="ARBA00004887"/>
    </source>
</evidence>
<comment type="pathway">
    <text evidence="3">Cofactor biosynthesis; riboflavin biosynthesis; riboflavin from 2-hydroxy-3-oxobutyl phosphate and 5-amino-6-(D-ribitylamino)uracil: step 2/2.</text>
</comment>
<evidence type="ECO:0000256" key="1">
    <source>
        <dbReference type="ARBA" id="ARBA00000968"/>
    </source>
</evidence>
<keyword evidence="14" id="KW-1185">Reference proteome</keyword>
<feature type="domain" description="Lumazine-binding" evidence="12">
    <location>
        <begin position="1"/>
        <end position="96"/>
    </location>
</feature>
<feature type="repeat" description="Lumazine-binding" evidence="11">
    <location>
        <begin position="1"/>
        <end position="96"/>
    </location>
</feature>
<dbReference type="FunFam" id="2.40.30.20:FF:000004">
    <property type="entry name" value="Riboflavin synthase, alpha subunit"/>
    <property type="match status" value="1"/>
</dbReference>
<proteinExistence type="predicted"/>
<dbReference type="InterPro" id="IPR017938">
    <property type="entry name" value="Riboflavin_synthase-like_b-brl"/>
</dbReference>
<comment type="catalytic activity">
    <reaction evidence="1">
        <text>2 6,7-dimethyl-8-(1-D-ribityl)lumazine + H(+) = 5-amino-6-(D-ribitylamino)uracil + riboflavin</text>
        <dbReference type="Rhea" id="RHEA:20772"/>
        <dbReference type="ChEBI" id="CHEBI:15378"/>
        <dbReference type="ChEBI" id="CHEBI:15934"/>
        <dbReference type="ChEBI" id="CHEBI:57986"/>
        <dbReference type="ChEBI" id="CHEBI:58201"/>
        <dbReference type="EC" id="2.5.1.9"/>
    </reaction>
</comment>
<protein>
    <recommendedName>
        <fullName evidence="6 10">Riboflavin synthase</fullName>
        <ecNumber evidence="5 10">2.5.1.9</ecNumber>
    </recommendedName>
</protein>
<name>A0A5K7Z3U5_9BACT</name>
<dbReference type="GO" id="GO:0004746">
    <property type="term" value="F:riboflavin synthase activity"/>
    <property type="evidence" value="ECO:0007669"/>
    <property type="project" value="UniProtKB-UniRule"/>
</dbReference>
<evidence type="ECO:0000256" key="4">
    <source>
        <dbReference type="ARBA" id="ARBA00011233"/>
    </source>
</evidence>
<comment type="function">
    <text evidence="2">Catalyzes the dismutation of two molecules of 6,7-dimethyl-8-ribityllumazine, resulting in the formation of riboflavin and 5-amino-6-(D-ribitylamino)uracil.</text>
</comment>
<sequence>MFTGIIEGLGTITAIHSSGQGSRLSITSDFDLDGTRIGDSIAVNGACLTAVILEGRRFVVDVSPETLQRSVLGRAKVAERVNLERALRLSDRLDGHLVSGHVDGIGILKERKPLANAIIITYSVPCALSHYMIEKGSVAVDGTSLTINRCGETFFEVSIIPHTAGLTTVGLKKVGDAVNIETDMIGKYVERFVRSPDASRHEPEPLKGGIDKAFLAKSGFI</sequence>
<dbReference type="Proteomes" id="UP000427769">
    <property type="component" value="Chromosome"/>
</dbReference>
<dbReference type="NCBIfam" id="TIGR00187">
    <property type="entry name" value="ribE"/>
    <property type="match status" value="1"/>
</dbReference>
<dbReference type="OrthoDB" id="9788537at2"/>
<evidence type="ECO:0000256" key="8">
    <source>
        <dbReference type="ARBA" id="ARBA00022679"/>
    </source>
</evidence>